<accession>A0A370MY17</accession>
<dbReference type="InterPro" id="IPR007375">
    <property type="entry name" value="SoxG"/>
</dbReference>
<evidence type="ECO:0000313" key="1">
    <source>
        <dbReference type="EMBL" id="RDJ98212.1"/>
    </source>
</evidence>
<dbReference type="InterPro" id="IPR027266">
    <property type="entry name" value="TrmE/GcvT-like"/>
</dbReference>
<name>A0A370MY17_9BURK</name>
<dbReference type="EMBL" id="QHKS01000037">
    <property type="protein sequence ID" value="RDJ98212.1"/>
    <property type="molecule type" value="Genomic_DNA"/>
</dbReference>
<organism evidence="1 2">
    <name type="scientific">Paraburkholderia lacunae</name>
    <dbReference type="NCBI Taxonomy" id="2211104"/>
    <lineage>
        <taxon>Bacteria</taxon>
        <taxon>Pseudomonadati</taxon>
        <taxon>Pseudomonadota</taxon>
        <taxon>Betaproteobacteria</taxon>
        <taxon>Burkholderiales</taxon>
        <taxon>Burkholderiaceae</taxon>
        <taxon>Paraburkholderia</taxon>
    </lineage>
</organism>
<gene>
    <name evidence="1" type="ORF">DLM46_34130</name>
</gene>
<comment type="caution">
    <text evidence="1">The sequence shown here is derived from an EMBL/GenBank/DDBJ whole genome shotgun (WGS) entry which is preliminary data.</text>
</comment>
<dbReference type="Pfam" id="PF04268">
    <property type="entry name" value="SoxG"/>
    <property type="match status" value="1"/>
</dbReference>
<evidence type="ECO:0000313" key="2">
    <source>
        <dbReference type="Proteomes" id="UP000254875"/>
    </source>
</evidence>
<dbReference type="AlphaFoldDB" id="A0A370MY17"/>
<dbReference type="OrthoDB" id="9814782at2"/>
<protein>
    <submittedName>
        <fullName evidence="1">Sarcosine oxidase subunit gamma</fullName>
    </submittedName>
</protein>
<dbReference type="Proteomes" id="UP000254875">
    <property type="component" value="Unassembled WGS sequence"/>
</dbReference>
<proteinExistence type="predicted"/>
<dbReference type="Gene3D" id="3.30.70.1520">
    <property type="entry name" value="Heterotetrameric sarcosine oxidase"/>
    <property type="match status" value="1"/>
</dbReference>
<reference evidence="2" key="1">
    <citation type="submission" date="2018-05" db="EMBL/GenBank/DDBJ databases">
        <authorList>
            <person name="Feng T."/>
        </authorList>
    </citation>
    <scope>NUCLEOTIDE SEQUENCE [LARGE SCALE GENOMIC DNA]</scope>
    <source>
        <strain evidence="2">S27</strain>
    </source>
</reference>
<dbReference type="Gene3D" id="3.30.1360.120">
    <property type="entry name" value="Probable tRNA modification gtpase trme, domain 1"/>
    <property type="match status" value="1"/>
</dbReference>
<sequence>MLNDLVQESPLVGIEARIAAGSGGLTKRFRFTERPFVTLLTLRGNGTAFDVAVQRVLGVPLPKQSGGRVTAGERAVWWMGPDEWLIQSTQDMAAELECALREALDGQHYAVVDVSSGYTVIDISGTHVREVLASGCPLDLHRRMFADGQCASSHFFKAGITLCRDGGDRFQIIVRRSFAEYCCLMLLDAAQPYLA</sequence>
<keyword evidence="2" id="KW-1185">Reference proteome</keyword>
<dbReference type="SUPFAM" id="SSF103025">
    <property type="entry name" value="Folate-binding domain"/>
    <property type="match status" value="1"/>
</dbReference>